<dbReference type="Proteomes" id="UP000314294">
    <property type="component" value="Unassembled WGS sequence"/>
</dbReference>
<feature type="region of interest" description="Disordered" evidence="1">
    <location>
        <begin position="77"/>
        <end position="133"/>
    </location>
</feature>
<evidence type="ECO:0000313" key="3">
    <source>
        <dbReference type="Proteomes" id="UP000314294"/>
    </source>
</evidence>
<evidence type="ECO:0000256" key="1">
    <source>
        <dbReference type="SAM" id="MobiDB-lite"/>
    </source>
</evidence>
<feature type="compositionally biased region" description="Low complexity" evidence="1">
    <location>
        <begin position="19"/>
        <end position="38"/>
    </location>
</feature>
<organism evidence="2 3">
    <name type="scientific">Liparis tanakae</name>
    <name type="common">Tanaka's snailfish</name>
    <dbReference type="NCBI Taxonomy" id="230148"/>
    <lineage>
        <taxon>Eukaryota</taxon>
        <taxon>Metazoa</taxon>
        <taxon>Chordata</taxon>
        <taxon>Craniata</taxon>
        <taxon>Vertebrata</taxon>
        <taxon>Euteleostomi</taxon>
        <taxon>Actinopterygii</taxon>
        <taxon>Neopterygii</taxon>
        <taxon>Teleostei</taxon>
        <taxon>Neoteleostei</taxon>
        <taxon>Acanthomorphata</taxon>
        <taxon>Eupercaria</taxon>
        <taxon>Perciformes</taxon>
        <taxon>Cottioidei</taxon>
        <taxon>Cottales</taxon>
        <taxon>Liparidae</taxon>
        <taxon>Liparis</taxon>
    </lineage>
</organism>
<protein>
    <submittedName>
        <fullName evidence="2">Uncharacterized protein</fullName>
    </submittedName>
</protein>
<comment type="caution">
    <text evidence="2">The sequence shown here is derived from an EMBL/GenBank/DDBJ whole genome shotgun (WGS) entry which is preliminary data.</text>
</comment>
<evidence type="ECO:0000313" key="2">
    <source>
        <dbReference type="EMBL" id="TNN70298.1"/>
    </source>
</evidence>
<gene>
    <name evidence="2" type="ORF">EYF80_019512</name>
</gene>
<feature type="region of interest" description="Disordered" evidence="1">
    <location>
        <begin position="1"/>
        <end position="50"/>
    </location>
</feature>
<feature type="compositionally biased region" description="Basic and acidic residues" evidence="1">
    <location>
        <begin position="1"/>
        <end position="18"/>
    </location>
</feature>
<accession>A0A4Z2HX95</accession>
<name>A0A4Z2HX95_9TELE</name>
<proteinExistence type="predicted"/>
<sequence>MRRGPEQEDKRKISESRRLLLSSSSSSSSLHHLHLGSGPPAPTEHSRDWQLLDHRPRMYSTRAFSKTTDSFRCRARGSCGAPEFTRGPGMFRREAAGKSNQARCARRAKSSVAEAQILQSEPSEARTHSPASL</sequence>
<dbReference type="AlphaFoldDB" id="A0A4Z2HX95"/>
<reference evidence="2 3" key="1">
    <citation type="submission" date="2019-03" db="EMBL/GenBank/DDBJ databases">
        <title>First draft genome of Liparis tanakae, snailfish: a comprehensive survey of snailfish specific genes.</title>
        <authorList>
            <person name="Kim W."/>
            <person name="Song I."/>
            <person name="Jeong J.-H."/>
            <person name="Kim D."/>
            <person name="Kim S."/>
            <person name="Ryu S."/>
            <person name="Song J.Y."/>
            <person name="Lee S.K."/>
        </authorList>
    </citation>
    <scope>NUCLEOTIDE SEQUENCE [LARGE SCALE GENOMIC DNA]</scope>
    <source>
        <tissue evidence="2">Muscle</tissue>
    </source>
</reference>
<dbReference type="EMBL" id="SRLO01000165">
    <property type="protein sequence ID" value="TNN70298.1"/>
    <property type="molecule type" value="Genomic_DNA"/>
</dbReference>
<keyword evidence="3" id="KW-1185">Reference proteome</keyword>